<dbReference type="Proteomes" id="UP001501705">
    <property type="component" value="Unassembled WGS sequence"/>
</dbReference>
<comment type="caution">
    <text evidence="2">The sequence shown here is derived from an EMBL/GenBank/DDBJ whole genome shotgun (WGS) entry which is preliminary data.</text>
</comment>
<dbReference type="EMBL" id="BAAAPH010000024">
    <property type="protein sequence ID" value="GAA1596390.1"/>
    <property type="molecule type" value="Genomic_DNA"/>
</dbReference>
<keyword evidence="1" id="KW-0472">Membrane</keyword>
<feature type="transmembrane region" description="Helical" evidence="1">
    <location>
        <begin position="135"/>
        <end position="155"/>
    </location>
</feature>
<protein>
    <recommendedName>
        <fullName evidence="4">DUF3592 domain-containing protein</fullName>
    </recommendedName>
</protein>
<name>A0ABP4Q0G9_9ACTN</name>
<proteinExistence type="predicted"/>
<keyword evidence="3" id="KW-1185">Reference proteome</keyword>
<evidence type="ECO:0008006" key="4">
    <source>
        <dbReference type="Google" id="ProtNLM"/>
    </source>
</evidence>
<organism evidence="2 3">
    <name type="scientific">Kribbella hippodromi</name>
    <dbReference type="NCBI Taxonomy" id="434347"/>
    <lineage>
        <taxon>Bacteria</taxon>
        <taxon>Bacillati</taxon>
        <taxon>Actinomycetota</taxon>
        <taxon>Actinomycetes</taxon>
        <taxon>Propionibacteriales</taxon>
        <taxon>Kribbellaceae</taxon>
        <taxon>Kribbella</taxon>
    </lineage>
</organism>
<evidence type="ECO:0000313" key="2">
    <source>
        <dbReference type="EMBL" id="GAA1596390.1"/>
    </source>
</evidence>
<keyword evidence="1" id="KW-0812">Transmembrane</keyword>
<keyword evidence="1" id="KW-1133">Transmembrane helix</keyword>
<reference evidence="3" key="1">
    <citation type="journal article" date="2019" name="Int. J. Syst. Evol. Microbiol.">
        <title>The Global Catalogue of Microorganisms (GCM) 10K type strain sequencing project: providing services to taxonomists for standard genome sequencing and annotation.</title>
        <authorList>
            <consortium name="The Broad Institute Genomics Platform"/>
            <consortium name="The Broad Institute Genome Sequencing Center for Infectious Disease"/>
            <person name="Wu L."/>
            <person name="Ma J."/>
        </authorList>
    </citation>
    <scope>NUCLEOTIDE SEQUENCE [LARGE SCALE GENOMIC DNA]</scope>
    <source>
        <strain evidence="3">JCM 15572</strain>
    </source>
</reference>
<evidence type="ECO:0000256" key="1">
    <source>
        <dbReference type="SAM" id="Phobius"/>
    </source>
</evidence>
<accession>A0ABP4Q0G9</accession>
<evidence type="ECO:0000313" key="3">
    <source>
        <dbReference type="Proteomes" id="UP001501705"/>
    </source>
</evidence>
<sequence length="164" mass="17926">MTWLGVVAAVCTGYGGIAVIELTSRADEGQDFLSTGLAAVADPVILDVQVGRGAPQLADVRVEFEGAGQGRIQTELLWIDLDTPIPREEEHQSPDSGSRYAAPLRILYFSDDPHTAIAEADAWRLLDNRDKYRRWAAACLAFGLILVGGLVTILVRRPRERVRA</sequence>
<gene>
    <name evidence="2" type="ORF">GCM10009804_61130</name>
</gene>